<keyword evidence="4" id="KW-0697">Rotamase</keyword>
<evidence type="ECO:0000256" key="4">
    <source>
        <dbReference type="ARBA" id="ARBA00023110"/>
    </source>
</evidence>
<organism evidence="8 9">
    <name type="scientific">Hallella mizrahii</name>
    <dbReference type="NCBI Taxonomy" id="2606637"/>
    <lineage>
        <taxon>Bacteria</taxon>
        <taxon>Pseudomonadati</taxon>
        <taxon>Bacteroidota</taxon>
        <taxon>Bacteroidia</taxon>
        <taxon>Bacteroidales</taxon>
        <taxon>Prevotellaceae</taxon>
        <taxon>Hallella</taxon>
    </lineage>
</organism>
<evidence type="ECO:0000256" key="2">
    <source>
        <dbReference type="ARBA" id="ARBA00007365"/>
    </source>
</evidence>
<dbReference type="AlphaFoldDB" id="A0A7K0KCC4"/>
<dbReference type="EC" id="5.2.1.8" evidence="3"/>
<sequence length="232" mass="26152">MKKIALLLTLMLFAVSATWAQGETKTDTVRHQVMLQTTKGNIVVELYNETPLHRDNFLKVVRSGYYNGILFHRVIADFMIQAGDSTSRHAKPGAQLGDYDLGYTVPAEFRYPQYFHKRGALAAAREPDSVNPQRASGGAHFYIVWGRTYSDKSLDRIQHKTDSLTHGAVKFTPEIREYYKTIGGTPHLDGMYTVFGQVIQGMDVVDAIDHVATDEYDRPLEDVRIIKASVIK</sequence>
<comment type="similarity">
    <text evidence="2">Belongs to the cyclophilin-type PPIase family.</text>
</comment>
<dbReference type="InterPro" id="IPR029000">
    <property type="entry name" value="Cyclophilin-like_dom_sf"/>
</dbReference>
<accession>A0A7K0KCC4</accession>
<dbReference type="SUPFAM" id="SSF50891">
    <property type="entry name" value="Cyclophilin-like"/>
    <property type="match status" value="1"/>
</dbReference>
<dbReference type="InterPro" id="IPR002130">
    <property type="entry name" value="Cyclophilin-type_PPIase_dom"/>
</dbReference>
<dbReference type="GO" id="GO:0003755">
    <property type="term" value="F:peptidyl-prolyl cis-trans isomerase activity"/>
    <property type="evidence" value="ECO:0007669"/>
    <property type="project" value="UniProtKB-KW"/>
</dbReference>
<gene>
    <name evidence="8" type="ORF">FYJ73_00020</name>
</gene>
<feature type="signal peptide" evidence="6">
    <location>
        <begin position="1"/>
        <end position="20"/>
    </location>
</feature>
<evidence type="ECO:0000256" key="5">
    <source>
        <dbReference type="ARBA" id="ARBA00023235"/>
    </source>
</evidence>
<evidence type="ECO:0000313" key="9">
    <source>
        <dbReference type="Proteomes" id="UP000438914"/>
    </source>
</evidence>
<keyword evidence="6" id="KW-0732">Signal</keyword>
<dbReference type="InterPro" id="IPR044666">
    <property type="entry name" value="Cyclophilin_A-like"/>
</dbReference>
<evidence type="ECO:0000256" key="3">
    <source>
        <dbReference type="ARBA" id="ARBA00013194"/>
    </source>
</evidence>
<dbReference type="Proteomes" id="UP000438914">
    <property type="component" value="Unassembled WGS sequence"/>
</dbReference>
<dbReference type="Gene3D" id="2.40.100.10">
    <property type="entry name" value="Cyclophilin-like"/>
    <property type="match status" value="1"/>
</dbReference>
<dbReference type="PANTHER" id="PTHR45625:SF4">
    <property type="entry name" value="PEPTIDYLPROLYL ISOMERASE DOMAIN AND WD REPEAT-CONTAINING PROTEIN 1"/>
    <property type="match status" value="1"/>
</dbReference>
<dbReference type="CDD" id="cd00317">
    <property type="entry name" value="cyclophilin"/>
    <property type="match status" value="1"/>
</dbReference>
<dbReference type="PIRSF" id="PIRSF001467">
    <property type="entry name" value="Peptidylpro_ismrse"/>
    <property type="match status" value="1"/>
</dbReference>
<protein>
    <recommendedName>
        <fullName evidence="3">peptidylprolyl isomerase</fullName>
        <ecNumber evidence="3">5.2.1.8</ecNumber>
    </recommendedName>
</protein>
<dbReference type="InterPro" id="IPR024936">
    <property type="entry name" value="Cyclophilin-type_PPIase"/>
</dbReference>
<dbReference type="EMBL" id="VUNG01000001">
    <property type="protein sequence ID" value="MST83085.1"/>
    <property type="molecule type" value="Genomic_DNA"/>
</dbReference>
<name>A0A7K0KCC4_9BACT</name>
<evidence type="ECO:0000313" key="8">
    <source>
        <dbReference type="EMBL" id="MST83085.1"/>
    </source>
</evidence>
<evidence type="ECO:0000256" key="1">
    <source>
        <dbReference type="ARBA" id="ARBA00002388"/>
    </source>
</evidence>
<evidence type="ECO:0000259" key="7">
    <source>
        <dbReference type="PROSITE" id="PS50072"/>
    </source>
</evidence>
<dbReference type="RefSeq" id="WP_154532339.1">
    <property type="nucleotide sequence ID" value="NZ_VUNG01000001.1"/>
</dbReference>
<comment type="caution">
    <text evidence="8">The sequence shown here is derived from an EMBL/GenBank/DDBJ whole genome shotgun (WGS) entry which is preliminary data.</text>
</comment>
<dbReference type="PANTHER" id="PTHR45625">
    <property type="entry name" value="PEPTIDYL-PROLYL CIS-TRANS ISOMERASE-RELATED"/>
    <property type="match status" value="1"/>
</dbReference>
<reference evidence="8 9" key="1">
    <citation type="submission" date="2019-08" db="EMBL/GenBank/DDBJ databases">
        <title>In-depth cultivation of the pig gut microbiome towards novel bacterial diversity and tailored functional studies.</title>
        <authorList>
            <person name="Wylensek D."/>
            <person name="Hitch T.C.A."/>
            <person name="Clavel T."/>
        </authorList>
    </citation>
    <scope>NUCLEOTIDE SEQUENCE [LARGE SCALE GENOMIC DNA]</scope>
    <source>
        <strain evidence="8 9">LKV-178-WT-2A</strain>
    </source>
</reference>
<feature type="domain" description="PPIase cyclophilin-type" evidence="7">
    <location>
        <begin position="40"/>
        <end position="230"/>
    </location>
</feature>
<keyword evidence="9" id="KW-1185">Reference proteome</keyword>
<comment type="function">
    <text evidence="1">PPIases accelerate the folding of proteins. It catalyzes the cis-trans isomerization of proline imidic peptide bonds in oligopeptides.</text>
</comment>
<proteinExistence type="inferred from homology"/>
<dbReference type="Pfam" id="PF00160">
    <property type="entry name" value="Pro_isomerase"/>
    <property type="match status" value="1"/>
</dbReference>
<feature type="chain" id="PRO_5029710641" description="peptidylprolyl isomerase" evidence="6">
    <location>
        <begin position="21"/>
        <end position="232"/>
    </location>
</feature>
<dbReference type="PROSITE" id="PS50072">
    <property type="entry name" value="CSA_PPIASE_2"/>
    <property type="match status" value="1"/>
</dbReference>
<keyword evidence="5 8" id="KW-0413">Isomerase</keyword>
<evidence type="ECO:0000256" key="6">
    <source>
        <dbReference type="SAM" id="SignalP"/>
    </source>
</evidence>